<dbReference type="Proteomes" id="UP000553034">
    <property type="component" value="Unassembled WGS sequence"/>
</dbReference>
<gene>
    <name evidence="2" type="ORF">GGR32_002270</name>
</gene>
<name>A0A840EP94_9FLAO</name>
<accession>A0A840EP94</accession>
<organism evidence="2 3">
    <name type="scientific">Mesonia hippocampi</name>
    <dbReference type="NCBI Taxonomy" id="1628250"/>
    <lineage>
        <taxon>Bacteria</taxon>
        <taxon>Pseudomonadati</taxon>
        <taxon>Bacteroidota</taxon>
        <taxon>Flavobacteriia</taxon>
        <taxon>Flavobacteriales</taxon>
        <taxon>Flavobacteriaceae</taxon>
        <taxon>Mesonia</taxon>
    </lineage>
</organism>
<dbReference type="Gene3D" id="3.40.50.2000">
    <property type="entry name" value="Glycogen Phosphorylase B"/>
    <property type="match status" value="1"/>
</dbReference>
<keyword evidence="1 2" id="KW-0808">Transferase</keyword>
<dbReference type="CDD" id="cd03801">
    <property type="entry name" value="GT4_PimA-like"/>
    <property type="match status" value="1"/>
</dbReference>
<sequence length="412" mass="47540">MKKKLLIIGYLWPEPSSSAAGSRMMQLITYFLYKKYEITYASPALETPFSEKLENLGIKKVQLPLNNREADVVLKNEQPDVVLFDRFMMEEQFGWRVAEQLPKAIRILDTEDLHFLRKARHKAHKNGKAIKLSDLHTDIAKREIASILRCDLSLIISETEQQLLIDKFSINPSLLFYLPFLIEENKISSREALPAFEAREDFLFIGNFLHEPNWDAVRYIKTELWSEIRKSLPQAKFNVYGAYTSEKVKQLHCEKSGFIVCGRADSSEEVMRKSRVLLAPLRFGAGLKGKFIEAMLCGTPSVTTTVGAEGIGGKWPWAGEIANETSEIIKQAVTLYTHPKRWEITQNNGFNIIKNRFLTGNFYQLFSDRLAKLYENLAQHRVDNFMGEILHHHTTRSTKYMALWIEEKNKED</sequence>
<evidence type="ECO:0000313" key="3">
    <source>
        <dbReference type="Proteomes" id="UP000553034"/>
    </source>
</evidence>
<dbReference type="AlphaFoldDB" id="A0A840EP94"/>
<keyword evidence="3" id="KW-1185">Reference proteome</keyword>
<dbReference type="RefSeq" id="WP_221403732.1">
    <property type="nucleotide sequence ID" value="NZ_JACIFO010000013.1"/>
</dbReference>
<protein>
    <submittedName>
        <fullName evidence="2">Glycosyltransferase involved in cell wall biosynthesis</fullName>
    </submittedName>
</protein>
<dbReference type="PANTHER" id="PTHR46401:SF2">
    <property type="entry name" value="GLYCOSYLTRANSFERASE WBBK-RELATED"/>
    <property type="match status" value="1"/>
</dbReference>
<dbReference type="Pfam" id="PF13692">
    <property type="entry name" value="Glyco_trans_1_4"/>
    <property type="match status" value="1"/>
</dbReference>
<dbReference type="EMBL" id="JACIFO010000013">
    <property type="protein sequence ID" value="MBB4119958.1"/>
    <property type="molecule type" value="Genomic_DNA"/>
</dbReference>
<proteinExistence type="predicted"/>
<reference evidence="2 3" key="1">
    <citation type="submission" date="2020-08" db="EMBL/GenBank/DDBJ databases">
        <title>Genomic Encyclopedia of Type Strains, Phase IV (KMG-IV): sequencing the most valuable type-strain genomes for metagenomic binning, comparative biology and taxonomic classification.</title>
        <authorList>
            <person name="Goeker M."/>
        </authorList>
    </citation>
    <scope>NUCLEOTIDE SEQUENCE [LARGE SCALE GENOMIC DNA]</scope>
    <source>
        <strain evidence="2 3">DSM 29568</strain>
    </source>
</reference>
<evidence type="ECO:0000313" key="2">
    <source>
        <dbReference type="EMBL" id="MBB4119958.1"/>
    </source>
</evidence>
<comment type="caution">
    <text evidence="2">The sequence shown here is derived from an EMBL/GenBank/DDBJ whole genome shotgun (WGS) entry which is preliminary data.</text>
</comment>
<dbReference type="SUPFAM" id="SSF53756">
    <property type="entry name" value="UDP-Glycosyltransferase/glycogen phosphorylase"/>
    <property type="match status" value="1"/>
</dbReference>
<evidence type="ECO:0000256" key="1">
    <source>
        <dbReference type="ARBA" id="ARBA00022679"/>
    </source>
</evidence>
<dbReference type="PANTHER" id="PTHR46401">
    <property type="entry name" value="GLYCOSYLTRANSFERASE WBBK-RELATED"/>
    <property type="match status" value="1"/>
</dbReference>
<dbReference type="GO" id="GO:0016757">
    <property type="term" value="F:glycosyltransferase activity"/>
    <property type="evidence" value="ECO:0007669"/>
    <property type="project" value="TreeGrafter"/>
</dbReference>
<dbReference type="GO" id="GO:0009103">
    <property type="term" value="P:lipopolysaccharide biosynthetic process"/>
    <property type="evidence" value="ECO:0007669"/>
    <property type="project" value="TreeGrafter"/>
</dbReference>